<evidence type="ECO:0008006" key="3">
    <source>
        <dbReference type="Google" id="ProtNLM"/>
    </source>
</evidence>
<dbReference type="RefSeq" id="WP_116681919.1">
    <property type="nucleotide sequence ID" value="NZ_QURL01000002.1"/>
</dbReference>
<sequence>MTVRPATYADIAGIVSLLHEGHRRSHYARTDVMLDEREAKRLLVQSIQRHGSVNLGGTFLMVAEKADGRISGVILGTMSRLYGILDRMMASDIFWLASLDVDPGDPVALMRSMVEWAKSAPDCFEVKCGTSAIIRDDPKEAGRALERLGMTHYGEIYRMEIER</sequence>
<reference evidence="1 2" key="1">
    <citation type="submission" date="2018-08" db="EMBL/GenBank/DDBJ databases">
        <title>Fulvimarina sp. 85, whole genome shotgun sequence.</title>
        <authorList>
            <person name="Tuo L."/>
        </authorList>
    </citation>
    <scope>NUCLEOTIDE SEQUENCE [LARGE SCALE GENOMIC DNA]</scope>
    <source>
        <strain evidence="1 2">85</strain>
    </source>
</reference>
<keyword evidence="2" id="KW-1185">Reference proteome</keyword>
<evidence type="ECO:0000313" key="2">
    <source>
        <dbReference type="Proteomes" id="UP000264310"/>
    </source>
</evidence>
<dbReference type="OrthoDB" id="8445216at2"/>
<dbReference type="Proteomes" id="UP000264310">
    <property type="component" value="Unassembled WGS sequence"/>
</dbReference>
<protein>
    <recommendedName>
        <fullName evidence="3">N-acetyltransferase domain-containing protein</fullName>
    </recommendedName>
</protein>
<name>A0A371X758_9HYPH</name>
<dbReference type="EMBL" id="QURL01000002">
    <property type="protein sequence ID" value="RFC65021.1"/>
    <property type="molecule type" value="Genomic_DNA"/>
</dbReference>
<dbReference type="InterPro" id="IPR016181">
    <property type="entry name" value="Acyl_CoA_acyltransferase"/>
</dbReference>
<evidence type="ECO:0000313" key="1">
    <source>
        <dbReference type="EMBL" id="RFC65021.1"/>
    </source>
</evidence>
<proteinExistence type="predicted"/>
<dbReference type="AlphaFoldDB" id="A0A371X758"/>
<organism evidence="1 2">
    <name type="scientific">Fulvimarina endophytica</name>
    <dbReference type="NCBI Taxonomy" id="2293836"/>
    <lineage>
        <taxon>Bacteria</taxon>
        <taxon>Pseudomonadati</taxon>
        <taxon>Pseudomonadota</taxon>
        <taxon>Alphaproteobacteria</taxon>
        <taxon>Hyphomicrobiales</taxon>
        <taxon>Aurantimonadaceae</taxon>
        <taxon>Fulvimarina</taxon>
    </lineage>
</organism>
<accession>A0A371X758</accession>
<dbReference type="SUPFAM" id="SSF55729">
    <property type="entry name" value="Acyl-CoA N-acyltransferases (Nat)"/>
    <property type="match status" value="1"/>
</dbReference>
<comment type="caution">
    <text evidence="1">The sequence shown here is derived from an EMBL/GenBank/DDBJ whole genome shotgun (WGS) entry which is preliminary data.</text>
</comment>
<gene>
    <name evidence="1" type="ORF">DYI37_03910</name>
</gene>
<dbReference type="Gene3D" id="3.40.630.30">
    <property type="match status" value="1"/>
</dbReference>